<dbReference type="SUPFAM" id="SSF52172">
    <property type="entry name" value="CheY-like"/>
    <property type="match status" value="1"/>
</dbReference>
<dbReference type="GO" id="GO:0000160">
    <property type="term" value="P:phosphorelay signal transduction system"/>
    <property type="evidence" value="ECO:0007669"/>
    <property type="project" value="InterPro"/>
</dbReference>
<organism evidence="3 4">
    <name type="scientific">Deinococcus peraridilitoris (strain DSM 19664 / LMG 22246 / CIP 109416 / KR-200)</name>
    <dbReference type="NCBI Taxonomy" id="937777"/>
    <lineage>
        <taxon>Bacteria</taxon>
        <taxon>Thermotogati</taxon>
        <taxon>Deinococcota</taxon>
        <taxon>Deinococci</taxon>
        <taxon>Deinococcales</taxon>
        <taxon>Deinococcaceae</taxon>
        <taxon>Deinococcus</taxon>
    </lineage>
</organism>
<dbReference type="PANTHER" id="PTHR44520">
    <property type="entry name" value="RESPONSE REGULATOR RCP1-RELATED"/>
    <property type="match status" value="1"/>
</dbReference>
<dbReference type="HOGENOM" id="CLU_000445_69_17_0"/>
<protein>
    <submittedName>
        <fullName evidence="3">Response regulator with CheY-like receiver domain and winged-helix DNA-binding domain protein</fullName>
    </submittedName>
</protein>
<evidence type="ECO:0000313" key="3">
    <source>
        <dbReference type="EMBL" id="AFZ65870.1"/>
    </source>
</evidence>
<dbReference type="KEGG" id="dpd:Deipe_0269"/>
<dbReference type="Pfam" id="PF00072">
    <property type="entry name" value="Response_reg"/>
    <property type="match status" value="1"/>
</dbReference>
<dbReference type="PROSITE" id="PS50110">
    <property type="entry name" value="RESPONSE_REGULATORY"/>
    <property type="match status" value="1"/>
</dbReference>
<dbReference type="OrthoDB" id="9785718at2"/>
<dbReference type="InterPro" id="IPR001789">
    <property type="entry name" value="Sig_transdc_resp-reg_receiver"/>
</dbReference>
<dbReference type="AlphaFoldDB" id="K9ZYN5"/>
<dbReference type="InterPro" id="IPR052893">
    <property type="entry name" value="TCS_response_regulator"/>
</dbReference>
<keyword evidence="1" id="KW-0597">Phosphoprotein</keyword>
<dbReference type="EMBL" id="CP003382">
    <property type="protein sequence ID" value="AFZ65870.1"/>
    <property type="molecule type" value="Genomic_DNA"/>
</dbReference>
<dbReference type="RefSeq" id="WP_015234181.1">
    <property type="nucleotide sequence ID" value="NC_019793.1"/>
</dbReference>
<dbReference type="Proteomes" id="UP000010467">
    <property type="component" value="Chromosome"/>
</dbReference>
<name>K9ZYN5_DEIPD</name>
<reference evidence="4" key="1">
    <citation type="submission" date="2012-03" db="EMBL/GenBank/DDBJ databases">
        <title>Complete sequence of chromosome of Deinococcus peraridilitoris DSM 19664.</title>
        <authorList>
            <person name="Lucas S."/>
            <person name="Copeland A."/>
            <person name="Lapidus A."/>
            <person name="Glavina del Rio T."/>
            <person name="Dalin E."/>
            <person name="Tice H."/>
            <person name="Bruce D."/>
            <person name="Goodwin L."/>
            <person name="Pitluck S."/>
            <person name="Peters L."/>
            <person name="Mikhailova N."/>
            <person name="Lu M."/>
            <person name="Kyrpides N."/>
            <person name="Mavromatis K."/>
            <person name="Ivanova N."/>
            <person name="Brettin T."/>
            <person name="Detter J.C."/>
            <person name="Han C."/>
            <person name="Larimer F."/>
            <person name="Land M."/>
            <person name="Hauser L."/>
            <person name="Markowitz V."/>
            <person name="Cheng J.-F."/>
            <person name="Hugenholtz P."/>
            <person name="Woyke T."/>
            <person name="Wu D."/>
            <person name="Pukall R."/>
            <person name="Steenblock K."/>
            <person name="Brambilla E."/>
            <person name="Klenk H.-P."/>
            <person name="Eisen J.A."/>
        </authorList>
    </citation>
    <scope>NUCLEOTIDE SEQUENCE [LARGE SCALE GENOMIC DNA]</scope>
    <source>
        <strain evidence="4">DSM 19664 / LMG 22246 / CIP 109416 / KR-200</strain>
    </source>
</reference>
<proteinExistence type="predicted"/>
<evidence type="ECO:0000256" key="1">
    <source>
        <dbReference type="PROSITE-ProRule" id="PRU00169"/>
    </source>
</evidence>
<dbReference type="InterPro" id="IPR011006">
    <property type="entry name" value="CheY-like_superfamily"/>
</dbReference>
<feature type="domain" description="Response regulatory" evidence="2">
    <location>
        <begin position="9"/>
        <end position="136"/>
    </location>
</feature>
<gene>
    <name evidence="3" type="ordered locus">Deipe_0269</name>
</gene>
<dbReference type="PATRIC" id="fig|937777.3.peg.276"/>
<dbReference type="eggNOG" id="COG0745">
    <property type="taxonomic scope" value="Bacteria"/>
</dbReference>
<dbReference type="CDD" id="cd17557">
    <property type="entry name" value="REC_Rcp-like"/>
    <property type="match status" value="1"/>
</dbReference>
<evidence type="ECO:0000313" key="4">
    <source>
        <dbReference type="Proteomes" id="UP000010467"/>
    </source>
</evidence>
<dbReference type="GO" id="GO:0003677">
    <property type="term" value="F:DNA binding"/>
    <property type="evidence" value="ECO:0007669"/>
    <property type="project" value="UniProtKB-KW"/>
</dbReference>
<feature type="modified residue" description="4-aspartylphosphate" evidence="1">
    <location>
        <position position="69"/>
    </location>
</feature>
<dbReference type="Gene3D" id="3.40.50.2300">
    <property type="match status" value="1"/>
</dbReference>
<evidence type="ECO:0000259" key="2">
    <source>
        <dbReference type="PROSITE" id="PS50110"/>
    </source>
</evidence>
<dbReference type="STRING" id="937777.Deipe_0269"/>
<dbReference type="SMART" id="SM00448">
    <property type="entry name" value="REC"/>
    <property type="match status" value="1"/>
</dbReference>
<keyword evidence="4" id="KW-1185">Reference proteome</keyword>
<sequence>MTDTLPIPRILLVEDNVFDVELARTAFEVGDLVGEPAVAFDGQDALDYLYRQGRYRGRADEAPRLVLLDLHMPRMNGLDVLRRVKQDATLRNIPMVVFTTSNAPADREACAALGADDYLVKPNDFGMFVTLIESLKARWLDGH</sequence>
<accession>K9ZYN5</accession>
<keyword evidence="3" id="KW-0238">DNA-binding</keyword>
<dbReference type="PANTHER" id="PTHR44520:SF1">
    <property type="entry name" value="TWO-COMPONENT SYSTEM REGULATORY PROTEIN"/>
    <property type="match status" value="1"/>
</dbReference>